<dbReference type="GO" id="GO:0016763">
    <property type="term" value="F:pentosyltransferase activity"/>
    <property type="evidence" value="ECO:0007669"/>
    <property type="project" value="TreeGrafter"/>
</dbReference>
<feature type="transmembrane region" description="Helical" evidence="8">
    <location>
        <begin position="98"/>
        <end position="118"/>
    </location>
</feature>
<feature type="transmembrane region" description="Helical" evidence="8">
    <location>
        <begin position="7"/>
        <end position="29"/>
    </location>
</feature>
<keyword evidence="5 8" id="KW-0812">Transmembrane</keyword>
<comment type="caution">
    <text evidence="10">The sequence shown here is derived from an EMBL/GenBank/DDBJ whole genome shotgun (WGS) entry which is preliminary data.</text>
</comment>
<evidence type="ECO:0000259" key="9">
    <source>
        <dbReference type="Pfam" id="PF25230"/>
    </source>
</evidence>
<feature type="transmembrane region" description="Helical" evidence="8">
    <location>
        <begin position="388"/>
        <end position="412"/>
    </location>
</feature>
<sequence>MGSGTVGYLTLAVGAGVAVFLTAVVVFPYHSVNHDEGVYLMQASMLLEGQLTLAGGDLADMFRPWFFIEDGGELYSKYNPVPAAMFAVSMALFGEPRVTLAVVAAGNAVLVAVLGAIVADRRVGLLAGLLFAASPMTLFTSSVFLPYAPTTLLNLSFAVTYLHGVRTGSLRAAAVAGIAIGLAAFARPYTAILFAAPFILHALWEFSRGLWIDSRSLPRLVRLFVSQAGFQSLPISVQRNTLTGIGGTAFVGLTLAYNTVLTGAPLTFPYQAFAPLDGPGFGFREILGHEVVYTPALAIESNRYALQYLGTRWFAGGVIGTLAAAAGLFIAVRWWRRRDREWGSTAGLLLAGLLVSVPLGNIPFWGTHNMLAELDNPANGLVSHFGPFYYFDLLVPLSIFAALGLIVGWRWLRGGAVFDRLAAVTSSVTARRVTVAVALVAALAVGGLTASTAAEPLDRNMAYTEKYATAYEPIESAELENALVFTPDPYGPWQNHPFQSLRNDPGFDGEVVYARDRDAAGNFEVLAAYPNRTLYRFAYRGVWTPEPDQGVSPKLESLSTPTGESLRADTRVGVAEQVTRAIIALEVDDATVIRDIDAPGETITANWTLDNSSARLVGVDGAPVAGNASVPIDPTESVGLRVTLVDTGGNTYTYQQRTAVQSTPAGVQAVSPAERRVCRLTTDCDPADAYLPDDPAAHPDWVAFKTTVSATG</sequence>
<protein>
    <recommendedName>
        <fullName evidence="9">DUF7846 domain-containing protein</fullName>
    </recommendedName>
</protein>
<dbReference type="Pfam" id="PF25230">
    <property type="entry name" value="DUF7846"/>
    <property type="match status" value="1"/>
</dbReference>
<keyword evidence="6 8" id="KW-1133">Transmembrane helix</keyword>
<keyword evidence="11" id="KW-1185">Reference proteome</keyword>
<keyword evidence="3" id="KW-0328">Glycosyltransferase</keyword>
<reference evidence="10 11" key="1">
    <citation type="submission" date="2018-06" db="EMBL/GenBank/DDBJ databases">
        <title>Halonotius sp. F13-13 a new haloarchaeeon isolated from a solar saltern from Isla Cristina, Huelva, Spain.</title>
        <authorList>
            <person name="Duran-Viseras A."/>
            <person name="Sanchez-Porro C."/>
            <person name="Ventosa A."/>
        </authorList>
    </citation>
    <scope>NUCLEOTIDE SEQUENCE [LARGE SCALE GENOMIC DNA]</scope>
    <source>
        <strain evidence="10 11">CECT 7525</strain>
    </source>
</reference>
<feature type="transmembrane region" description="Helical" evidence="8">
    <location>
        <begin position="313"/>
        <end position="335"/>
    </location>
</feature>
<dbReference type="EMBL" id="QMDW01000002">
    <property type="protein sequence ID" value="RJX51607.1"/>
    <property type="molecule type" value="Genomic_DNA"/>
</dbReference>
<feature type="transmembrane region" description="Helical" evidence="8">
    <location>
        <begin position="125"/>
        <end position="148"/>
    </location>
</feature>
<evidence type="ECO:0000256" key="1">
    <source>
        <dbReference type="ARBA" id="ARBA00004651"/>
    </source>
</evidence>
<dbReference type="InterPro" id="IPR057168">
    <property type="entry name" value="DUF7846"/>
</dbReference>
<evidence type="ECO:0000256" key="6">
    <source>
        <dbReference type="ARBA" id="ARBA00022989"/>
    </source>
</evidence>
<evidence type="ECO:0000313" key="10">
    <source>
        <dbReference type="EMBL" id="RJX51607.1"/>
    </source>
</evidence>
<feature type="transmembrane region" description="Helical" evidence="8">
    <location>
        <begin position="168"/>
        <end position="185"/>
    </location>
</feature>
<evidence type="ECO:0000256" key="7">
    <source>
        <dbReference type="ARBA" id="ARBA00023136"/>
    </source>
</evidence>
<proteinExistence type="predicted"/>
<evidence type="ECO:0000256" key="3">
    <source>
        <dbReference type="ARBA" id="ARBA00022676"/>
    </source>
</evidence>
<dbReference type="AlphaFoldDB" id="A0A3A6QSX6"/>
<comment type="subcellular location">
    <subcellularLocation>
        <location evidence="1">Cell membrane</location>
        <topology evidence="1">Multi-pass membrane protein</topology>
    </subcellularLocation>
</comment>
<dbReference type="InterPro" id="IPR050297">
    <property type="entry name" value="LipidA_mod_glycosyltrf_83"/>
</dbReference>
<evidence type="ECO:0000256" key="5">
    <source>
        <dbReference type="ARBA" id="ARBA00022692"/>
    </source>
</evidence>
<evidence type="ECO:0000313" key="11">
    <source>
        <dbReference type="Proteomes" id="UP000281564"/>
    </source>
</evidence>
<accession>A0A3A6QSX6</accession>
<feature type="transmembrane region" description="Helical" evidence="8">
    <location>
        <begin position="433"/>
        <end position="454"/>
    </location>
</feature>
<gene>
    <name evidence="10" type="ORF">DP106_01890</name>
</gene>
<feature type="domain" description="DUF7846" evidence="9">
    <location>
        <begin position="482"/>
        <end position="657"/>
    </location>
</feature>
<evidence type="ECO:0000256" key="4">
    <source>
        <dbReference type="ARBA" id="ARBA00022679"/>
    </source>
</evidence>
<evidence type="ECO:0000256" key="8">
    <source>
        <dbReference type="SAM" id="Phobius"/>
    </source>
</evidence>
<dbReference type="GO" id="GO:0005886">
    <property type="term" value="C:plasma membrane"/>
    <property type="evidence" value="ECO:0007669"/>
    <property type="project" value="UniProtKB-SubCell"/>
</dbReference>
<keyword evidence="7 8" id="KW-0472">Membrane</keyword>
<dbReference type="GO" id="GO:0008610">
    <property type="term" value="P:lipid biosynthetic process"/>
    <property type="evidence" value="ECO:0007669"/>
    <property type="project" value="UniProtKB-ARBA"/>
</dbReference>
<dbReference type="PANTHER" id="PTHR33908:SF11">
    <property type="entry name" value="MEMBRANE PROTEIN"/>
    <property type="match status" value="1"/>
</dbReference>
<evidence type="ECO:0000256" key="2">
    <source>
        <dbReference type="ARBA" id="ARBA00022475"/>
    </source>
</evidence>
<dbReference type="Proteomes" id="UP000281564">
    <property type="component" value="Unassembled WGS sequence"/>
</dbReference>
<feature type="transmembrane region" description="Helical" evidence="8">
    <location>
        <begin position="347"/>
        <end position="368"/>
    </location>
</feature>
<name>A0A3A6QSX6_9EURY</name>
<keyword evidence="2" id="KW-1003">Cell membrane</keyword>
<dbReference type="PANTHER" id="PTHR33908">
    <property type="entry name" value="MANNOSYLTRANSFERASE YKCB-RELATED"/>
    <property type="match status" value="1"/>
</dbReference>
<organism evidence="10 11">
    <name type="scientific">Halonotius pteroides</name>
    <dbReference type="NCBI Taxonomy" id="268735"/>
    <lineage>
        <taxon>Archaea</taxon>
        <taxon>Methanobacteriati</taxon>
        <taxon>Methanobacteriota</taxon>
        <taxon>Stenosarchaea group</taxon>
        <taxon>Halobacteria</taxon>
        <taxon>Halobacteriales</taxon>
        <taxon>Haloferacaceae</taxon>
        <taxon>Halonotius</taxon>
    </lineage>
</organism>
<keyword evidence="4" id="KW-0808">Transferase</keyword>